<dbReference type="AlphaFoldDB" id="A0A2W5T6W5"/>
<dbReference type="InterPro" id="IPR036812">
    <property type="entry name" value="NAD(P)_OxRdtase_dom_sf"/>
</dbReference>
<dbReference type="Gene3D" id="3.20.20.100">
    <property type="entry name" value="NADP-dependent oxidoreductase domain"/>
    <property type="match status" value="1"/>
</dbReference>
<evidence type="ECO:0000313" key="2">
    <source>
        <dbReference type="EMBL" id="PZR07215.1"/>
    </source>
</evidence>
<comment type="caution">
    <text evidence="2">The sequence shown here is derived from an EMBL/GenBank/DDBJ whole genome shotgun (WGS) entry which is preliminary data.</text>
</comment>
<organism evidence="2 3">
    <name type="scientific">Archangium gephyra</name>
    <dbReference type="NCBI Taxonomy" id="48"/>
    <lineage>
        <taxon>Bacteria</taxon>
        <taxon>Pseudomonadati</taxon>
        <taxon>Myxococcota</taxon>
        <taxon>Myxococcia</taxon>
        <taxon>Myxococcales</taxon>
        <taxon>Cystobacterineae</taxon>
        <taxon>Archangiaceae</taxon>
        <taxon>Archangium</taxon>
    </lineage>
</organism>
<evidence type="ECO:0000313" key="3">
    <source>
        <dbReference type="Proteomes" id="UP000249061"/>
    </source>
</evidence>
<dbReference type="EMBL" id="QFQP01000033">
    <property type="protein sequence ID" value="PZR07215.1"/>
    <property type="molecule type" value="Genomic_DNA"/>
</dbReference>
<evidence type="ECO:0000259" key="1">
    <source>
        <dbReference type="Pfam" id="PF00248"/>
    </source>
</evidence>
<dbReference type="PANTHER" id="PTHR43312">
    <property type="entry name" value="D-THREO-ALDOSE 1-DEHYDROGENASE"/>
    <property type="match status" value="1"/>
</dbReference>
<dbReference type="Proteomes" id="UP000249061">
    <property type="component" value="Unassembled WGS sequence"/>
</dbReference>
<dbReference type="PANTHER" id="PTHR43312:SF1">
    <property type="entry name" value="NADP-DEPENDENT OXIDOREDUCTASE DOMAIN-CONTAINING PROTEIN"/>
    <property type="match status" value="1"/>
</dbReference>
<sequence>MRTRPIPRSGELLPVIGLGTWQTFDTRELVPLKEVVTGFFDAGCRVIDSSPMYGRSEETTGKLVSQPHAFLASKVWIEGKAEGEAQMRRSMKLMGREHGFDLMQVHNLVDVDVHLETLRAWKADGVFRYLGITHYQPSAFDELERLMKTESLDFVQLPYSLSAREAEARLLPCAKDTRTAVLVMQPFAEGRLLAPMRGREIPDWASARGFESWAELFLAFILRREEVTCVIAATAKVSHLREFVRAGKGPELDDEGEQLLINVL</sequence>
<protein>
    <submittedName>
        <fullName evidence="2">Aldo/keto reductase</fullName>
    </submittedName>
</protein>
<dbReference type="InterPro" id="IPR053135">
    <property type="entry name" value="AKR2_Oxidoreductase"/>
</dbReference>
<dbReference type="SUPFAM" id="SSF51430">
    <property type="entry name" value="NAD(P)-linked oxidoreductase"/>
    <property type="match status" value="1"/>
</dbReference>
<reference evidence="2 3" key="1">
    <citation type="submission" date="2017-08" db="EMBL/GenBank/DDBJ databases">
        <title>Infants hospitalized years apart are colonized by the same room-sourced microbial strains.</title>
        <authorList>
            <person name="Brooks B."/>
            <person name="Olm M.R."/>
            <person name="Firek B.A."/>
            <person name="Baker R."/>
            <person name="Thomas B.C."/>
            <person name="Morowitz M.J."/>
            <person name="Banfield J.F."/>
        </authorList>
    </citation>
    <scope>NUCLEOTIDE SEQUENCE [LARGE SCALE GENOMIC DNA]</scope>
    <source>
        <strain evidence="2">S2_003_000_R2_14</strain>
    </source>
</reference>
<feature type="domain" description="NADP-dependent oxidoreductase" evidence="1">
    <location>
        <begin position="16"/>
        <end position="255"/>
    </location>
</feature>
<proteinExistence type="predicted"/>
<gene>
    <name evidence="2" type="ORF">DI536_28590</name>
</gene>
<dbReference type="CDD" id="cd19095">
    <property type="entry name" value="AKR_PA4992-like"/>
    <property type="match status" value="1"/>
</dbReference>
<dbReference type="InterPro" id="IPR023210">
    <property type="entry name" value="NADP_OxRdtase_dom"/>
</dbReference>
<dbReference type="Pfam" id="PF00248">
    <property type="entry name" value="Aldo_ket_red"/>
    <property type="match status" value="1"/>
</dbReference>
<accession>A0A2W5T6W5</accession>
<name>A0A2W5T6W5_9BACT</name>